<evidence type="ECO:0000313" key="3">
    <source>
        <dbReference type="Proteomes" id="UP001610411"/>
    </source>
</evidence>
<dbReference type="Proteomes" id="UP001610411">
    <property type="component" value="Unassembled WGS sequence"/>
</dbReference>
<accession>A0ABD2F4J1</accession>
<feature type="compositionally biased region" description="Polar residues" evidence="1">
    <location>
        <begin position="9"/>
        <end position="23"/>
    </location>
</feature>
<evidence type="ECO:0000313" key="2">
    <source>
        <dbReference type="EMBL" id="KAL2792867.1"/>
    </source>
</evidence>
<protein>
    <submittedName>
        <fullName evidence="2">Uncharacterized protein</fullName>
    </submittedName>
</protein>
<sequence>MDSLAPLQTFHTQRLPGSTQNPLRTPEEVQIRSVP</sequence>
<keyword evidence="3" id="KW-1185">Reference proteome</keyword>
<feature type="non-terminal residue" evidence="2">
    <location>
        <position position="35"/>
    </location>
</feature>
<proteinExistence type="predicted"/>
<gene>
    <name evidence="2" type="ORF">WCI35_008125</name>
</gene>
<comment type="caution">
    <text evidence="2">The sequence shown here is derived from an EMBL/GenBank/DDBJ whole genome shotgun (WGS) entry which is preliminary data.</text>
</comment>
<organism evidence="2 3">
    <name type="scientific">Daubentonia madagascariensis</name>
    <name type="common">Aye-aye</name>
    <name type="synonym">Sciurus madagascariensis</name>
    <dbReference type="NCBI Taxonomy" id="31869"/>
    <lineage>
        <taxon>Eukaryota</taxon>
        <taxon>Metazoa</taxon>
        <taxon>Chordata</taxon>
        <taxon>Craniata</taxon>
        <taxon>Vertebrata</taxon>
        <taxon>Euteleostomi</taxon>
        <taxon>Mammalia</taxon>
        <taxon>Eutheria</taxon>
        <taxon>Euarchontoglires</taxon>
        <taxon>Primates</taxon>
        <taxon>Strepsirrhini</taxon>
        <taxon>Chiromyiformes</taxon>
        <taxon>Daubentoniidae</taxon>
        <taxon>Daubentonia</taxon>
    </lineage>
</organism>
<name>A0ABD2F4J1_DAUMA</name>
<dbReference type="AlphaFoldDB" id="A0ABD2F4J1"/>
<reference evidence="2 3" key="1">
    <citation type="journal article" date="2024" name="G3 (Bethesda)">
        <title>A hybrid genome assembly of the endangered aye-aye (Daubentonia madagascariensis).</title>
        <authorList>
            <person name="Versoza C.J."/>
            <person name="Pfeifer S.P."/>
        </authorList>
    </citation>
    <scope>NUCLEOTIDE SEQUENCE [LARGE SCALE GENOMIC DNA]</scope>
    <source>
        <strain evidence="2">6821</strain>
    </source>
</reference>
<dbReference type="EMBL" id="JBFSEQ010000002">
    <property type="protein sequence ID" value="KAL2792867.1"/>
    <property type="molecule type" value="Genomic_DNA"/>
</dbReference>
<feature type="compositionally biased region" description="Basic and acidic residues" evidence="1">
    <location>
        <begin position="25"/>
        <end position="35"/>
    </location>
</feature>
<evidence type="ECO:0000256" key="1">
    <source>
        <dbReference type="SAM" id="MobiDB-lite"/>
    </source>
</evidence>
<feature type="region of interest" description="Disordered" evidence="1">
    <location>
        <begin position="1"/>
        <end position="35"/>
    </location>
</feature>